<sequence>MTAETKLLAEVIRHSPDGADWFISTDSYDGIKYILGSLLTITEGDWIVNITEQNREAVASLIEKHGLSMKIVHTSVETKEQTVLLRGYDRMAFIGIKESFYEGLNQENIPTTLDIELD</sequence>
<dbReference type="EMBL" id="BAABDI010000003">
    <property type="protein sequence ID" value="GAA3963307.1"/>
    <property type="molecule type" value="Genomic_DNA"/>
</dbReference>
<dbReference type="Proteomes" id="UP001501556">
    <property type="component" value="Unassembled WGS sequence"/>
</dbReference>
<protein>
    <submittedName>
        <fullName evidence="1">Uncharacterized protein</fullName>
    </submittedName>
</protein>
<comment type="caution">
    <text evidence="1">The sequence shown here is derived from an EMBL/GenBank/DDBJ whole genome shotgun (WGS) entry which is preliminary data.</text>
</comment>
<reference evidence="2" key="1">
    <citation type="journal article" date="2019" name="Int. J. Syst. Evol. Microbiol.">
        <title>The Global Catalogue of Microorganisms (GCM) 10K type strain sequencing project: providing services to taxonomists for standard genome sequencing and annotation.</title>
        <authorList>
            <consortium name="The Broad Institute Genomics Platform"/>
            <consortium name="The Broad Institute Genome Sequencing Center for Infectious Disease"/>
            <person name="Wu L."/>
            <person name="Ma J."/>
        </authorList>
    </citation>
    <scope>NUCLEOTIDE SEQUENCE [LARGE SCALE GENOMIC DNA]</scope>
    <source>
        <strain evidence="2">JCM 17217</strain>
    </source>
</reference>
<organism evidence="1 2">
    <name type="scientific">Hymenobacter antarcticus</name>
    <dbReference type="NCBI Taxonomy" id="486270"/>
    <lineage>
        <taxon>Bacteria</taxon>
        <taxon>Pseudomonadati</taxon>
        <taxon>Bacteroidota</taxon>
        <taxon>Cytophagia</taxon>
        <taxon>Cytophagales</taxon>
        <taxon>Hymenobacteraceae</taxon>
        <taxon>Hymenobacter</taxon>
    </lineage>
</organism>
<evidence type="ECO:0000313" key="2">
    <source>
        <dbReference type="Proteomes" id="UP001501556"/>
    </source>
</evidence>
<dbReference type="RefSeq" id="WP_345121153.1">
    <property type="nucleotide sequence ID" value="NZ_BAABDI010000003.1"/>
</dbReference>
<keyword evidence="2" id="KW-1185">Reference proteome</keyword>
<evidence type="ECO:0000313" key="1">
    <source>
        <dbReference type="EMBL" id="GAA3963307.1"/>
    </source>
</evidence>
<name>A0ABP7PCD4_9BACT</name>
<accession>A0ABP7PCD4</accession>
<proteinExistence type="predicted"/>
<gene>
    <name evidence="1" type="ORF">GCM10022407_07500</name>
</gene>